<dbReference type="SUPFAM" id="SSF103473">
    <property type="entry name" value="MFS general substrate transporter"/>
    <property type="match status" value="1"/>
</dbReference>
<feature type="transmembrane region" description="Helical" evidence="8">
    <location>
        <begin position="25"/>
        <end position="50"/>
    </location>
</feature>
<comment type="caution">
    <text evidence="10">The sequence shown here is derived from an EMBL/GenBank/DDBJ whole genome shotgun (WGS) entry which is preliminary data.</text>
</comment>
<feature type="domain" description="Major facilitator superfamily (MFS) profile" evidence="9">
    <location>
        <begin position="24"/>
        <end position="426"/>
    </location>
</feature>
<feature type="transmembrane region" description="Helical" evidence="8">
    <location>
        <begin position="62"/>
        <end position="81"/>
    </location>
</feature>
<name>A0ABU7Z9C7_9MICO</name>
<evidence type="ECO:0000313" key="11">
    <source>
        <dbReference type="Proteomes" id="UP001310387"/>
    </source>
</evidence>
<dbReference type="PRINTS" id="PR00174">
    <property type="entry name" value="LACYSMPORT"/>
</dbReference>
<proteinExistence type="predicted"/>
<comment type="subcellular location">
    <subcellularLocation>
        <location evidence="1">Cell inner membrane</location>
        <topology evidence="1">Multi-pass membrane protein</topology>
    </subcellularLocation>
</comment>
<evidence type="ECO:0000256" key="7">
    <source>
        <dbReference type="ARBA" id="ARBA00023136"/>
    </source>
</evidence>
<dbReference type="InterPro" id="IPR036259">
    <property type="entry name" value="MFS_trans_sf"/>
</dbReference>
<evidence type="ECO:0000256" key="5">
    <source>
        <dbReference type="ARBA" id="ARBA00022692"/>
    </source>
</evidence>
<evidence type="ECO:0000256" key="6">
    <source>
        <dbReference type="ARBA" id="ARBA00022989"/>
    </source>
</evidence>
<keyword evidence="2" id="KW-0813">Transport</keyword>
<evidence type="ECO:0000256" key="2">
    <source>
        <dbReference type="ARBA" id="ARBA00022448"/>
    </source>
</evidence>
<evidence type="ECO:0000256" key="4">
    <source>
        <dbReference type="ARBA" id="ARBA00022519"/>
    </source>
</evidence>
<dbReference type="InterPro" id="IPR020846">
    <property type="entry name" value="MFS_dom"/>
</dbReference>
<dbReference type="EMBL" id="JBAGLP010000118">
    <property type="protein sequence ID" value="MEG3616129.1"/>
    <property type="molecule type" value="Genomic_DNA"/>
</dbReference>
<keyword evidence="4" id="KW-0997">Cell inner membrane</keyword>
<feature type="transmembrane region" description="Helical" evidence="8">
    <location>
        <begin position="281"/>
        <end position="305"/>
    </location>
</feature>
<organism evidence="10 11">
    <name type="scientific">Isoptericola haloaureus</name>
    <dbReference type="NCBI Taxonomy" id="1542902"/>
    <lineage>
        <taxon>Bacteria</taxon>
        <taxon>Bacillati</taxon>
        <taxon>Actinomycetota</taxon>
        <taxon>Actinomycetes</taxon>
        <taxon>Micrococcales</taxon>
        <taxon>Promicromonosporaceae</taxon>
        <taxon>Isoptericola</taxon>
    </lineage>
</organism>
<feature type="transmembrane region" description="Helical" evidence="8">
    <location>
        <begin position="162"/>
        <end position="180"/>
    </location>
</feature>
<reference evidence="10" key="1">
    <citation type="journal article" date="2024" name="Antonie Van Leeuwenhoek">
        <title>Isoptericola haloaureus sp. nov., a dimorphic actinobacterium isolated from mangrove sediments of southeast India, implicating biosaline agricultural significance through nitrogen fixation and salt tolerance genes.</title>
        <authorList>
            <person name="Prathaban M."/>
            <person name="Prathiviraj R."/>
            <person name="Ravichandran M."/>
            <person name="Natarajan S.D."/>
            <person name="Sobanaa M."/>
            <person name="Hari Krishna Kumar S."/>
            <person name="Chandrasekar V."/>
            <person name="Selvin J."/>
        </authorList>
    </citation>
    <scope>NUCLEOTIDE SEQUENCE</scope>
    <source>
        <strain evidence="10">MP1014</strain>
    </source>
</reference>
<keyword evidence="11" id="KW-1185">Reference proteome</keyword>
<feature type="transmembrane region" description="Helical" evidence="8">
    <location>
        <begin position="397"/>
        <end position="421"/>
    </location>
</feature>
<feature type="transmembrane region" description="Helical" evidence="8">
    <location>
        <begin position="121"/>
        <end position="142"/>
    </location>
</feature>
<dbReference type="Gene3D" id="1.20.1250.20">
    <property type="entry name" value="MFS general substrate transporter like domains"/>
    <property type="match status" value="2"/>
</dbReference>
<feature type="transmembrane region" description="Helical" evidence="8">
    <location>
        <begin position="312"/>
        <end position="332"/>
    </location>
</feature>
<evidence type="ECO:0000256" key="1">
    <source>
        <dbReference type="ARBA" id="ARBA00004429"/>
    </source>
</evidence>
<reference evidence="10" key="2">
    <citation type="submission" date="2024-02" db="EMBL/GenBank/DDBJ databases">
        <authorList>
            <person name="Prathaban M."/>
            <person name="Mythili R."/>
            <person name="Sharmila Devi N."/>
            <person name="Sobanaa M."/>
            <person name="Prathiviraj R."/>
            <person name="Selvin J."/>
        </authorList>
    </citation>
    <scope>NUCLEOTIDE SEQUENCE</scope>
    <source>
        <strain evidence="10">MP1014</strain>
    </source>
</reference>
<accession>A0ABU7Z9C7</accession>
<keyword evidence="3" id="KW-1003">Cell membrane</keyword>
<dbReference type="InterPro" id="IPR000576">
    <property type="entry name" value="LacY/RafB_perm_fam"/>
</dbReference>
<keyword evidence="5 8" id="KW-0812">Transmembrane</keyword>
<dbReference type="PANTHER" id="PTHR23522">
    <property type="entry name" value="BLL5896 PROTEIN"/>
    <property type="match status" value="1"/>
</dbReference>
<protein>
    <submittedName>
        <fullName evidence="10">Oligosaccharide MFS transporter</fullName>
    </submittedName>
</protein>
<evidence type="ECO:0000256" key="3">
    <source>
        <dbReference type="ARBA" id="ARBA00022475"/>
    </source>
</evidence>
<feature type="transmembrane region" description="Helical" evidence="8">
    <location>
        <begin position="338"/>
        <end position="359"/>
    </location>
</feature>
<dbReference type="NCBIfam" id="NF007077">
    <property type="entry name" value="PRK09528.1"/>
    <property type="match status" value="1"/>
</dbReference>
<sequence length="443" mass="48235">MSTAEPVVDQRPVRHGALHSLKKPVFWNIGGLFFFYFAIWQLVMTFLSLWLEEEAGMTSGNIGLVFSVIALVAFALQPPYGYIQDRLGFRKHLFAFVVVCGALMGPFFAFVFLPIVETNQVLGAVVAGAFLALVLNAGVSVVETFNERSSRANGFEYGHVRLFGSLAGATASLVGGFIWASNPDNIWWAATFSAVVLGALLLVMRTPKPGDAGYTALAADGGADATKDAVDRSAFRTLLKDRSFVGFMVLMFGTAALYDVFDQQFPIYFAEHATAVADPQVLFSRVVFVQILLEAAVMIAMPFLINRIGAKWGLVAFAGVLVIRVLGSAFIVNTEMLVLWRLLAAIEMPLMLVSVMKYITRMFDVKISASAYMIGFSMSKAAGVFIFSWLFGLSYDAIGFSASYIVMGVVVVTVTVIAMVLMRDDRGRPDPGKDDVEAAEVTR</sequence>
<keyword evidence="7 8" id="KW-0472">Membrane</keyword>
<dbReference type="Proteomes" id="UP001310387">
    <property type="component" value="Unassembled WGS sequence"/>
</dbReference>
<gene>
    <name evidence="10" type="ORF">V5O49_13420</name>
</gene>
<dbReference type="Pfam" id="PF01306">
    <property type="entry name" value="LacY_symp"/>
    <property type="match status" value="1"/>
</dbReference>
<evidence type="ECO:0000256" key="8">
    <source>
        <dbReference type="SAM" id="Phobius"/>
    </source>
</evidence>
<evidence type="ECO:0000313" key="10">
    <source>
        <dbReference type="EMBL" id="MEG3616129.1"/>
    </source>
</evidence>
<feature type="transmembrane region" description="Helical" evidence="8">
    <location>
        <begin position="93"/>
        <end position="115"/>
    </location>
</feature>
<dbReference type="PANTHER" id="PTHR23522:SF10">
    <property type="entry name" value="3-PHENYLPROPIONIC ACID TRANSPORTER-RELATED"/>
    <property type="match status" value="1"/>
</dbReference>
<dbReference type="NCBIfam" id="TIGR00882">
    <property type="entry name" value="2A0105"/>
    <property type="match status" value="1"/>
</dbReference>
<dbReference type="RefSeq" id="WP_332902639.1">
    <property type="nucleotide sequence ID" value="NZ_JBAGLP010000118.1"/>
</dbReference>
<dbReference type="PROSITE" id="PS50850">
    <property type="entry name" value="MFS"/>
    <property type="match status" value="1"/>
</dbReference>
<keyword evidence="6 8" id="KW-1133">Transmembrane helix</keyword>
<feature type="transmembrane region" description="Helical" evidence="8">
    <location>
        <begin position="371"/>
        <end position="391"/>
    </location>
</feature>
<evidence type="ECO:0000259" key="9">
    <source>
        <dbReference type="PROSITE" id="PS50850"/>
    </source>
</evidence>
<feature type="transmembrane region" description="Helical" evidence="8">
    <location>
        <begin position="186"/>
        <end position="204"/>
    </location>
</feature>
<feature type="transmembrane region" description="Helical" evidence="8">
    <location>
        <begin position="244"/>
        <end position="261"/>
    </location>
</feature>